<dbReference type="AlphaFoldDB" id="A0A6I3KWS5"/>
<accession>A0A6I3KWS5</accession>
<dbReference type="Proteomes" id="UP000432464">
    <property type="component" value="Unassembled WGS sequence"/>
</dbReference>
<evidence type="ECO:0000313" key="1">
    <source>
        <dbReference type="EMBL" id="MTE14107.1"/>
    </source>
</evidence>
<evidence type="ECO:0000313" key="2">
    <source>
        <dbReference type="Proteomes" id="UP000432464"/>
    </source>
</evidence>
<proteinExistence type="predicted"/>
<organism evidence="1 2">
    <name type="scientific">Nocardia aurantiaca</name>
    <dbReference type="NCBI Taxonomy" id="2675850"/>
    <lineage>
        <taxon>Bacteria</taxon>
        <taxon>Bacillati</taxon>
        <taxon>Actinomycetota</taxon>
        <taxon>Actinomycetes</taxon>
        <taxon>Mycobacteriales</taxon>
        <taxon>Nocardiaceae</taxon>
        <taxon>Nocardia</taxon>
    </lineage>
</organism>
<protein>
    <submittedName>
        <fullName evidence="1">Uncharacterized protein</fullName>
    </submittedName>
</protein>
<name>A0A6I3KWS5_9NOCA</name>
<keyword evidence="2" id="KW-1185">Reference proteome</keyword>
<dbReference type="RefSeq" id="WP_154788514.1">
    <property type="nucleotide sequence ID" value="NZ_WMBB01000006.1"/>
</dbReference>
<sequence>MSTAEELVLEAEPLRYYSYNDEAAFFEWLDKLPCVTSYKGRGRALYITVNTAAVDDEAFRDLFALFRRYDLDREQLHRLAPVQFTSWFGDAASTDSVPAG</sequence>
<gene>
    <name evidence="1" type="ORF">GLP40_15210</name>
</gene>
<comment type="caution">
    <text evidence="1">The sequence shown here is derived from an EMBL/GenBank/DDBJ whole genome shotgun (WGS) entry which is preliminary data.</text>
</comment>
<dbReference type="EMBL" id="WMBB01000006">
    <property type="protein sequence ID" value="MTE14107.1"/>
    <property type="molecule type" value="Genomic_DNA"/>
</dbReference>
<reference evidence="1 2" key="1">
    <citation type="submission" date="2019-11" db="EMBL/GenBank/DDBJ databases">
        <title>Nocardia sp. nov. CT2-14 isolated from soil.</title>
        <authorList>
            <person name="Kanchanasin P."/>
            <person name="Tanasupawat S."/>
            <person name="Yuki M."/>
            <person name="Kudo T."/>
        </authorList>
    </citation>
    <scope>NUCLEOTIDE SEQUENCE [LARGE SCALE GENOMIC DNA]</scope>
    <source>
        <strain evidence="1 2">CT2-14</strain>
    </source>
</reference>